<organism evidence="1 2">
    <name type="scientific">Cloeon dipterum</name>
    <dbReference type="NCBI Taxonomy" id="197152"/>
    <lineage>
        <taxon>Eukaryota</taxon>
        <taxon>Metazoa</taxon>
        <taxon>Ecdysozoa</taxon>
        <taxon>Arthropoda</taxon>
        <taxon>Hexapoda</taxon>
        <taxon>Insecta</taxon>
        <taxon>Pterygota</taxon>
        <taxon>Palaeoptera</taxon>
        <taxon>Ephemeroptera</taxon>
        <taxon>Pisciforma</taxon>
        <taxon>Baetidae</taxon>
        <taxon>Cloeon</taxon>
    </lineage>
</organism>
<sequence>MMCAGDRAELLRRRGLGNYFRLNGPPALGCFKVIGSRGKPLFGVPALLPDDIPRARGLASSATLGPLHGLIAQLPIALSAMSIFWAFSGGPCREELRSKAVSFKVKLWRYLRLTSADKQ</sequence>
<accession>A0A8S1BT88</accession>
<dbReference type="EMBL" id="CADEPI010000002">
    <property type="protein sequence ID" value="CAB3359787.1"/>
    <property type="molecule type" value="Genomic_DNA"/>
</dbReference>
<gene>
    <name evidence="1" type="ORF">CLODIP_2_CD07836</name>
</gene>
<reference evidence="1 2" key="1">
    <citation type="submission" date="2020-04" db="EMBL/GenBank/DDBJ databases">
        <authorList>
            <person name="Alioto T."/>
            <person name="Alioto T."/>
            <person name="Gomez Garrido J."/>
        </authorList>
    </citation>
    <scope>NUCLEOTIDE SEQUENCE [LARGE SCALE GENOMIC DNA]</scope>
</reference>
<comment type="caution">
    <text evidence="1">The sequence shown here is derived from an EMBL/GenBank/DDBJ whole genome shotgun (WGS) entry which is preliminary data.</text>
</comment>
<proteinExistence type="predicted"/>
<name>A0A8S1BT88_9INSE</name>
<dbReference type="Proteomes" id="UP000494165">
    <property type="component" value="Unassembled WGS sequence"/>
</dbReference>
<keyword evidence="2" id="KW-1185">Reference proteome</keyword>
<dbReference type="AlphaFoldDB" id="A0A8S1BT88"/>
<evidence type="ECO:0000313" key="2">
    <source>
        <dbReference type="Proteomes" id="UP000494165"/>
    </source>
</evidence>
<protein>
    <submittedName>
        <fullName evidence="1">Uncharacterized protein</fullName>
    </submittedName>
</protein>
<evidence type="ECO:0000313" key="1">
    <source>
        <dbReference type="EMBL" id="CAB3359787.1"/>
    </source>
</evidence>